<protein>
    <submittedName>
        <fullName evidence="2">Serine hydrolase domain-containing protein</fullName>
        <ecNumber evidence="2">3.1.1.103</ecNumber>
    </submittedName>
</protein>
<dbReference type="Proteomes" id="UP001344658">
    <property type="component" value="Unassembled WGS sequence"/>
</dbReference>
<keyword evidence="2" id="KW-0378">Hydrolase</keyword>
<gene>
    <name evidence="2" type="ORF">V2S66_22030</name>
</gene>
<dbReference type="EC" id="3.1.1.103" evidence="2"/>
<keyword evidence="3" id="KW-1185">Reference proteome</keyword>
<dbReference type="GO" id="GO:0016787">
    <property type="term" value="F:hydrolase activity"/>
    <property type="evidence" value="ECO:0007669"/>
    <property type="project" value="UniProtKB-KW"/>
</dbReference>
<dbReference type="PANTHER" id="PTHR43283:SF7">
    <property type="entry name" value="BETA-LACTAMASE-RELATED DOMAIN-CONTAINING PROTEIN"/>
    <property type="match status" value="1"/>
</dbReference>
<name>A0ABU7PFR6_9ACTN</name>
<dbReference type="Gene3D" id="3.40.710.10">
    <property type="entry name" value="DD-peptidase/beta-lactamase superfamily"/>
    <property type="match status" value="1"/>
</dbReference>
<sequence length="489" mass="52410">MTSHAGRPLPRSTPSAEGVDADGVLALLDALEAAPGVEPHSLMILRHGRLIAEGWWAPYAPARPQLVYSLSKSFTTTAAGLAVGDGLVDLDAPVLRYFPELDGEVTDPRSRALLVRHVAAMASGHVADTFERALAVDRENLVRGFLLLPPDREPGTVFAYNQPATYTLAAIVQRVTGQRLTDWLRSRLYGPLGIAEAHWEQFPPGRDLAFSGLYTTTDAVARLGQLYLRDGVWEGRRLLPASWVAEATRPQVSNADDASRDAAPDWQQGYGFQFWMSRHGYRGDGAYGQYMLVLPEQDAVVALASETKGMQEVLDLVWRHLLPAFGAAAPEGVAAAADERLRLRLAALQVPPLSASPAPPGDAAAWSAAEFTRAGGDADPDRPKLTGAAVTADAAGGGWTLTLTEAGRQLDLRFGGAGWSVDEGGGERPATAVSAGWTDQDTLVADIAFLETPHHLVVTCSRATGTLTARWSNPPLRRGRLLTHHAPRP</sequence>
<comment type="caution">
    <text evidence="2">The sequence shown here is derived from an EMBL/GenBank/DDBJ whole genome shotgun (WGS) entry which is preliminary data.</text>
</comment>
<accession>A0ABU7PFR6</accession>
<dbReference type="InterPro" id="IPR012338">
    <property type="entry name" value="Beta-lactam/transpept-like"/>
</dbReference>
<feature type="domain" description="Beta-lactamase-related" evidence="1">
    <location>
        <begin position="41"/>
        <end position="310"/>
    </location>
</feature>
<proteinExistence type="predicted"/>
<dbReference type="EMBL" id="JAZEWV010000019">
    <property type="protein sequence ID" value="MEE4544645.1"/>
    <property type="molecule type" value="Genomic_DNA"/>
</dbReference>
<dbReference type="InterPro" id="IPR001466">
    <property type="entry name" value="Beta-lactam-related"/>
</dbReference>
<dbReference type="PANTHER" id="PTHR43283">
    <property type="entry name" value="BETA-LACTAMASE-RELATED"/>
    <property type="match status" value="1"/>
</dbReference>
<dbReference type="SUPFAM" id="SSF56601">
    <property type="entry name" value="beta-lactamase/transpeptidase-like"/>
    <property type="match status" value="1"/>
</dbReference>
<evidence type="ECO:0000313" key="3">
    <source>
        <dbReference type="Proteomes" id="UP001344658"/>
    </source>
</evidence>
<dbReference type="InterPro" id="IPR050789">
    <property type="entry name" value="Diverse_Enzym_Activities"/>
</dbReference>
<dbReference type="Pfam" id="PF00144">
    <property type="entry name" value="Beta-lactamase"/>
    <property type="match status" value="1"/>
</dbReference>
<reference evidence="2 3" key="1">
    <citation type="submission" date="2023-12" db="EMBL/GenBank/DDBJ databases">
        <title>Streptomyces sp. V4-01.</title>
        <authorList>
            <person name="Somphong A."/>
            <person name="Phongsopitanun W."/>
        </authorList>
    </citation>
    <scope>NUCLEOTIDE SEQUENCE [LARGE SCALE GENOMIC DNA]</scope>
    <source>
        <strain evidence="2 3">V4-01</strain>
    </source>
</reference>
<dbReference type="RefSeq" id="WP_330797641.1">
    <property type="nucleotide sequence ID" value="NZ_JAZEWV010000019.1"/>
</dbReference>
<organism evidence="2 3">
    <name type="scientific">Actinacidiphila polyblastidii</name>
    <dbReference type="NCBI Taxonomy" id="3110430"/>
    <lineage>
        <taxon>Bacteria</taxon>
        <taxon>Bacillati</taxon>
        <taxon>Actinomycetota</taxon>
        <taxon>Actinomycetes</taxon>
        <taxon>Kitasatosporales</taxon>
        <taxon>Streptomycetaceae</taxon>
        <taxon>Actinacidiphila</taxon>
    </lineage>
</organism>
<evidence type="ECO:0000259" key="1">
    <source>
        <dbReference type="Pfam" id="PF00144"/>
    </source>
</evidence>
<evidence type="ECO:0000313" key="2">
    <source>
        <dbReference type="EMBL" id="MEE4544645.1"/>
    </source>
</evidence>